<dbReference type="AlphaFoldDB" id="A0A2J6SK32"/>
<feature type="non-terminal residue" evidence="1">
    <location>
        <position position="1"/>
    </location>
</feature>
<dbReference type="RefSeq" id="XP_024728036.1">
    <property type="nucleotide sequence ID" value="XM_024876215.1"/>
</dbReference>
<sequence length="49" mass="5793">LSGKAGSGKLTLMKYLINYKEIRELYRIWARGTRIKIPNYFFWKAGILN</sequence>
<gene>
    <name evidence="1" type="ORF">K444DRAFT_546323</name>
</gene>
<dbReference type="Proteomes" id="UP000235371">
    <property type="component" value="Unassembled WGS sequence"/>
</dbReference>
<keyword evidence="2" id="KW-1185">Reference proteome</keyword>
<dbReference type="InParanoid" id="A0A2J6SK32"/>
<dbReference type="OrthoDB" id="443402at2759"/>
<dbReference type="GeneID" id="36584294"/>
<name>A0A2J6SK32_9HELO</name>
<evidence type="ECO:0000313" key="2">
    <source>
        <dbReference type="Proteomes" id="UP000235371"/>
    </source>
</evidence>
<proteinExistence type="predicted"/>
<evidence type="ECO:0000313" key="1">
    <source>
        <dbReference type="EMBL" id="PMD51132.1"/>
    </source>
</evidence>
<accession>A0A2J6SK32</accession>
<dbReference type="EMBL" id="KZ613912">
    <property type="protein sequence ID" value="PMD51132.1"/>
    <property type="molecule type" value="Genomic_DNA"/>
</dbReference>
<protein>
    <submittedName>
        <fullName evidence="1">Uncharacterized protein</fullName>
    </submittedName>
</protein>
<organism evidence="1 2">
    <name type="scientific">Hyaloscypha bicolor E</name>
    <dbReference type="NCBI Taxonomy" id="1095630"/>
    <lineage>
        <taxon>Eukaryota</taxon>
        <taxon>Fungi</taxon>
        <taxon>Dikarya</taxon>
        <taxon>Ascomycota</taxon>
        <taxon>Pezizomycotina</taxon>
        <taxon>Leotiomycetes</taxon>
        <taxon>Helotiales</taxon>
        <taxon>Hyaloscyphaceae</taxon>
        <taxon>Hyaloscypha</taxon>
        <taxon>Hyaloscypha bicolor</taxon>
    </lineage>
</organism>
<reference evidence="1 2" key="1">
    <citation type="submission" date="2016-04" db="EMBL/GenBank/DDBJ databases">
        <title>A degradative enzymes factory behind the ericoid mycorrhizal symbiosis.</title>
        <authorList>
            <consortium name="DOE Joint Genome Institute"/>
            <person name="Martino E."/>
            <person name="Morin E."/>
            <person name="Grelet G."/>
            <person name="Kuo A."/>
            <person name="Kohler A."/>
            <person name="Daghino S."/>
            <person name="Barry K."/>
            <person name="Choi C."/>
            <person name="Cichocki N."/>
            <person name="Clum A."/>
            <person name="Copeland A."/>
            <person name="Hainaut M."/>
            <person name="Haridas S."/>
            <person name="Labutti K."/>
            <person name="Lindquist E."/>
            <person name="Lipzen A."/>
            <person name="Khouja H.-R."/>
            <person name="Murat C."/>
            <person name="Ohm R."/>
            <person name="Olson A."/>
            <person name="Spatafora J."/>
            <person name="Veneault-Fourrey C."/>
            <person name="Henrissat B."/>
            <person name="Grigoriev I."/>
            <person name="Martin F."/>
            <person name="Perotto S."/>
        </authorList>
    </citation>
    <scope>NUCLEOTIDE SEQUENCE [LARGE SCALE GENOMIC DNA]</scope>
    <source>
        <strain evidence="1 2">E</strain>
    </source>
</reference>